<dbReference type="InterPro" id="IPR000119">
    <property type="entry name" value="Hist_DNA-bd"/>
</dbReference>
<comment type="caution">
    <text evidence="5">The sequence shown here is derived from an EMBL/GenBank/DDBJ whole genome shotgun (WGS) entry which is preliminary data.</text>
</comment>
<evidence type="ECO:0000256" key="2">
    <source>
        <dbReference type="ARBA" id="ARBA00023067"/>
    </source>
</evidence>
<dbReference type="GO" id="GO:0005829">
    <property type="term" value="C:cytosol"/>
    <property type="evidence" value="ECO:0007669"/>
    <property type="project" value="TreeGrafter"/>
</dbReference>
<evidence type="ECO:0000256" key="3">
    <source>
        <dbReference type="ARBA" id="ARBA00023125"/>
    </source>
</evidence>
<dbReference type="SUPFAM" id="SSF47729">
    <property type="entry name" value="IHF-like DNA-binding proteins"/>
    <property type="match status" value="1"/>
</dbReference>
<dbReference type="GO" id="GO:0003677">
    <property type="term" value="F:DNA binding"/>
    <property type="evidence" value="ECO:0007669"/>
    <property type="project" value="UniProtKB-KW"/>
</dbReference>
<dbReference type="STRING" id="1399147.P618_200081"/>
<dbReference type="CDD" id="cd13836">
    <property type="entry name" value="IHF_B"/>
    <property type="match status" value="1"/>
</dbReference>
<dbReference type="Pfam" id="PF00216">
    <property type="entry name" value="Bac_DNA_binding"/>
    <property type="match status" value="1"/>
</dbReference>
<dbReference type="GO" id="GO:0030261">
    <property type="term" value="P:chromosome condensation"/>
    <property type="evidence" value="ECO:0007669"/>
    <property type="project" value="UniProtKB-KW"/>
</dbReference>
<dbReference type="PANTHER" id="PTHR33175:SF3">
    <property type="entry name" value="DNA-BINDING PROTEIN HU-BETA"/>
    <property type="match status" value="1"/>
</dbReference>
<dbReference type="InterPro" id="IPR010992">
    <property type="entry name" value="IHF-like_DNA-bd_dom_sf"/>
</dbReference>
<protein>
    <submittedName>
        <fullName evidence="5">Integration host factor subunit beta</fullName>
    </submittedName>
</protein>
<comment type="similarity">
    <text evidence="1 4">Belongs to the bacterial histone-like protein family.</text>
</comment>
<organism evidence="5 6">
    <name type="scientific">Holospora obtusa F1</name>
    <dbReference type="NCBI Taxonomy" id="1399147"/>
    <lineage>
        <taxon>Bacteria</taxon>
        <taxon>Pseudomonadati</taxon>
        <taxon>Pseudomonadota</taxon>
        <taxon>Alphaproteobacteria</taxon>
        <taxon>Holosporales</taxon>
        <taxon>Holosporaceae</taxon>
        <taxon>Holospora</taxon>
    </lineage>
</organism>
<dbReference type="Proteomes" id="UP000019112">
    <property type="component" value="Unassembled WGS sequence"/>
</dbReference>
<evidence type="ECO:0000313" key="6">
    <source>
        <dbReference type="Proteomes" id="UP000019112"/>
    </source>
</evidence>
<dbReference type="AlphaFoldDB" id="W6TVB1"/>
<accession>W6TVB1</accession>
<dbReference type="Gene3D" id="4.10.520.10">
    <property type="entry name" value="IHF-like DNA-binding proteins"/>
    <property type="match status" value="1"/>
</dbReference>
<reference evidence="5 6" key="1">
    <citation type="journal article" date="2014" name="FEMS Microbiol. Lett.">
        <title>Draft genome sequences of three Holospora species (Holospora obtusa, Holospora undulata, and Holospora elegans), endonuclear symbiotic bacteria of the ciliate Paramecium caudatum.</title>
        <authorList>
            <person name="Dohra H."/>
            <person name="Tanaka K."/>
            <person name="Suzuki T."/>
            <person name="Fujishima M."/>
            <person name="Suzuki H."/>
        </authorList>
    </citation>
    <scope>NUCLEOTIDE SEQUENCE [LARGE SCALE GENOMIC DNA]</scope>
    <source>
        <strain evidence="5 6">F1</strain>
    </source>
</reference>
<dbReference type="eggNOG" id="COG0776">
    <property type="taxonomic scope" value="Bacteria"/>
</dbReference>
<evidence type="ECO:0000256" key="1">
    <source>
        <dbReference type="ARBA" id="ARBA00010529"/>
    </source>
</evidence>
<dbReference type="PRINTS" id="PR01727">
    <property type="entry name" value="DNABINDINGHU"/>
</dbReference>
<dbReference type="SMART" id="SM00411">
    <property type="entry name" value="BHL"/>
    <property type="match status" value="1"/>
</dbReference>
<name>W6TVB1_HOLOB</name>
<dbReference type="GO" id="GO:0030527">
    <property type="term" value="F:structural constituent of chromatin"/>
    <property type="evidence" value="ECO:0007669"/>
    <property type="project" value="InterPro"/>
</dbReference>
<dbReference type="OrthoDB" id="9804203at2"/>
<evidence type="ECO:0000313" key="5">
    <source>
        <dbReference type="EMBL" id="ETZ07722.1"/>
    </source>
</evidence>
<keyword evidence="6" id="KW-1185">Reference proteome</keyword>
<keyword evidence="3" id="KW-0238">DNA-binding</keyword>
<keyword evidence="2" id="KW-0226">DNA condensation</keyword>
<gene>
    <name evidence="5" type="ORF">P618_200081</name>
</gene>
<dbReference type="PANTHER" id="PTHR33175">
    <property type="entry name" value="DNA-BINDING PROTEIN HU"/>
    <property type="match status" value="1"/>
</dbReference>
<dbReference type="EMBL" id="AWTR02000008">
    <property type="protein sequence ID" value="ETZ07722.1"/>
    <property type="molecule type" value="Genomic_DNA"/>
</dbReference>
<evidence type="ECO:0000256" key="4">
    <source>
        <dbReference type="RuleBase" id="RU003939"/>
    </source>
</evidence>
<proteinExistence type="inferred from homology"/>
<sequence length="147" mass="17555">MTKKDIILDIHKEIPRFSYRFIQDALNLFFQEISHCLAQEGSVEFRGFGNFVCKHRSAYTGINPKTQERIFVPRKKVIVFRPGSFLKKELILRPKEKKKFGLYRNWKKFGSNKVTYFLVQYTLRYDIFLNVKLKLFSKTLNKTVFSD</sequence>
<dbReference type="RefSeq" id="WP_021828060.1">
    <property type="nucleotide sequence ID" value="NZ_AWTR02000008.1"/>
</dbReference>